<evidence type="ECO:0000313" key="2">
    <source>
        <dbReference type="Proteomes" id="UP001597221"/>
    </source>
</evidence>
<protein>
    <submittedName>
        <fullName evidence="1">Aminoglycoside 6-adenylyltransferase</fullName>
    </submittedName>
</protein>
<dbReference type="RefSeq" id="WP_379596557.1">
    <property type="nucleotide sequence ID" value="NZ_JBHUDE010000028.1"/>
</dbReference>
<dbReference type="InterPro" id="IPR007530">
    <property type="entry name" value="Aminoglycoside_adenylylTfrase"/>
</dbReference>
<dbReference type="PIRSF" id="PIRSF000812">
    <property type="entry name" value="AAD"/>
    <property type="match status" value="1"/>
</dbReference>
<dbReference type="Pfam" id="PF04439">
    <property type="entry name" value="Adenyl_transf"/>
    <property type="match status" value="1"/>
</dbReference>
<keyword evidence="2" id="KW-1185">Reference proteome</keyword>
<dbReference type="Gene3D" id="1.20.120.330">
    <property type="entry name" value="Nucleotidyltransferases domain 2"/>
    <property type="match status" value="1"/>
</dbReference>
<name>A0ABW4HPG5_9BACI</name>
<dbReference type="Proteomes" id="UP001597221">
    <property type="component" value="Unassembled WGS sequence"/>
</dbReference>
<proteinExistence type="predicted"/>
<dbReference type="NCBIfam" id="NF033084">
    <property type="entry name" value="ANT_6"/>
    <property type="match status" value="1"/>
</dbReference>
<dbReference type="SUPFAM" id="SSF81631">
    <property type="entry name" value="PAP/OAS1 substrate-binding domain"/>
    <property type="match status" value="1"/>
</dbReference>
<sequence length="283" mass="33552">MRDETQMMQTLLEVASTDDRIRLVTLEGSRTNVNIARDHYQDYDVSYFVTDMDSFMKSDMWLDVFGKRIFMQKPEDMELFPPELGNWFSYLMLFEDGNRIDLTLIPTEEVDTYFENSDGLVEVLLDKDHRVRKEVVPSDRGYWIQKPTTRMFDDCCNEFWWVATYVAKGLARGEILFAIDHLHGHVRSNLLRMMSWKIGIEKGFTFSLGKNYKFIDKHLPMDDWNLLLQTYIQNDEEAVWKALYTCFDLFRTYSKSVAREFEFTYPDYDSAITTYIGSIRDNV</sequence>
<dbReference type="EMBL" id="JBHUDE010000028">
    <property type="protein sequence ID" value="MFD1607221.1"/>
    <property type="molecule type" value="Genomic_DNA"/>
</dbReference>
<comment type="caution">
    <text evidence="1">The sequence shown here is derived from an EMBL/GenBank/DDBJ whole genome shotgun (WGS) entry which is preliminary data.</text>
</comment>
<organism evidence="1 2">
    <name type="scientific">Oceanobacillus luteolus</name>
    <dbReference type="NCBI Taxonomy" id="1274358"/>
    <lineage>
        <taxon>Bacteria</taxon>
        <taxon>Bacillati</taxon>
        <taxon>Bacillota</taxon>
        <taxon>Bacilli</taxon>
        <taxon>Bacillales</taxon>
        <taxon>Bacillaceae</taxon>
        <taxon>Oceanobacillus</taxon>
    </lineage>
</organism>
<evidence type="ECO:0000313" key="1">
    <source>
        <dbReference type="EMBL" id="MFD1607221.1"/>
    </source>
</evidence>
<accession>A0ABW4HPG5</accession>
<dbReference type="SUPFAM" id="SSF81301">
    <property type="entry name" value="Nucleotidyltransferase"/>
    <property type="match status" value="1"/>
</dbReference>
<gene>
    <name evidence="1" type="primary">ant(6)</name>
    <name evidence="1" type="ORF">ACFSBH_06100</name>
</gene>
<dbReference type="Gene3D" id="3.30.460.10">
    <property type="entry name" value="Beta Polymerase, domain 2"/>
    <property type="match status" value="1"/>
</dbReference>
<dbReference type="InterPro" id="IPR043519">
    <property type="entry name" value="NT_sf"/>
</dbReference>
<reference evidence="2" key="1">
    <citation type="journal article" date="2019" name="Int. J. Syst. Evol. Microbiol.">
        <title>The Global Catalogue of Microorganisms (GCM) 10K type strain sequencing project: providing services to taxonomists for standard genome sequencing and annotation.</title>
        <authorList>
            <consortium name="The Broad Institute Genomics Platform"/>
            <consortium name="The Broad Institute Genome Sequencing Center for Infectious Disease"/>
            <person name="Wu L."/>
            <person name="Ma J."/>
        </authorList>
    </citation>
    <scope>NUCLEOTIDE SEQUENCE [LARGE SCALE GENOMIC DNA]</scope>
    <source>
        <strain evidence="2">CGMCC 1.12376</strain>
    </source>
</reference>